<dbReference type="InterPro" id="IPR019282">
    <property type="entry name" value="Glycoamylase-like_cons_dom"/>
</dbReference>
<evidence type="ECO:0000313" key="4">
    <source>
        <dbReference type="Proteomes" id="UP000435036"/>
    </source>
</evidence>
<dbReference type="Gene3D" id="2.60.40.10">
    <property type="entry name" value="Immunoglobulins"/>
    <property type="match status" value="1"/>
</dbReference>
<comment type="caution">
    <text evidence="3">The sequence shown here is derived from an EMBL/GenBank/DDBJ whole genome shotgun (WGS) entry which is preliminary data.</text>
</comment>
<evidence type="ECO:0000313" key="3">
    <source>
        <dbReference type="EMBL" id="MVZ61123.1"/>
    </source>
</evidence>
<dbReference type="AlphaFoldDB" id="A0A6N8KUI1"/>
<accession>A0A6N8KUI1</accession>
<sequence length="723" mass="82552">MRLKLLPIFLLLMFSWSAKAETYPEVVFDNSLVKGSYARSVVDYSGASWVENVNKQLLVSDTLFFTPGNALSLRYLSQTNGDWRVLIRYSRQKFHYRLGADDFLSFKLYVGSDQTKAEHLPSISIKQGENQSVSLAIQNYIEDYNNNSWLSVRIPVKDFAGLNLEDNISGVLLRQLNESPSMHHLFLDQMEFLPANYSKVPLTSAAVLGKATAYGNHVDLQWQVPLTPSIRYVKIYRSTDNKDFAPIAIRPTYMLRCLDYVPILDKKYYYKIAWVDFNYRESPFSEVLEVTPKGLTEEAFFNLIQLAHVNYFVENFDINSGLYMPFRMKDKAAVSVRESGGAILSLLVGVEKGFISKSLFINRVQRVVNFLAKAQHKHGFFPAYFDGRKGLPEYFGRRPQYDVEASAALMESLLVVRQYLKGDEQAEKDIRRGISDIWERMNWKAVTLPNNPMVLRSKVDLLDDYFNTDPIVGVNVGLNAYMLAMASTRFNIPTNAFADAITHKYKAIGKTEPIVTDTVITDFMRQMSLFPDLSSQPTRDSMQLVSALQDTILYGVRVPFGPAEGNLLTMYRPFTTIDPRLAKVANMDLRQIVADYSRIVKRRDNEIGVGTTNSDIWGFHQRHDSIGSYRINPAISIASIFLDAGKAKKSIYSLYHEFGESLFTEYGFRSWIDLRSNDVSDEYQASNQSNVVVLMENAKTGLIWKLYQQIPEIQGVEQRLFKK</sequence>
<feature type="domain" description="Glycoamylase-like" evidence="2">
    <location>
        <begin position="631"/>
        <end position="711"/>
    </location>
</feature>
<name>A0A6N8KUI1_9SPHI</name>
<proteinExistence type="predicted"/>
<dbReference type="RefSeq" id="WP_160367768.1">
    <property type="nucleotide sequence ID" value="NZ_WSQA01000002.1"/>
</dbReference>
<dbReference type="EMBL" id="WSQA01000002">
    <property type="protein sequence ID" value="MVZ61123.1"/>
    <property type="molecule type" value="Genomic_DNA"/>
</dbReference>
<reference evidence="3 4" key="1">
    <citation type="submission" date="2019-12" db="EMBL/GenBank/DDBJ databases">
        <authorList>
            <person name="Dong K."/>
        </authorList>
    </citation>
    <scope>NUCLEOTIDE SEQUENCE [LARGE SCALE GENOMIC DNA]</scope>
    <source>
        <strain evidence="3 4">JCM 31225</strain>
    </source>
</reference>
<dbReference type="Pfam" id="PF10091">
    <property type="entry name" value="Glycoamylase"/>
    <property type="match status" value="1"/>
</dbReference>
<evidence type="ECO:0000259" key="2">
    <source>
        <dbReference type="Pfam" id="PF10091"/>
    </source>
</evidence>
<dbReference type="Gene3D" id="1.50.10.140">
    <property type="match status" value="1"/>
</dbReference>
<keyword evidence="1" id="KW-0732">Signal</keyword>
<feature type="signal peptide" evidence="1">
    <location>
        <begin position="1"/>
        <end position="20"/>
    </location>
</feature>
<dbReference type="OrthoDB" id="5937621at2"/>
<protein>
    <recommendedName>
        <fullName evidence="2">Glycoamylase-like domain-containing protein</fullName>
    </recommendedName>
</protein>
<evidence type="ECO:0000256" key="1">
    <source>
        <dbReference type="SAM" id="SignalP"/>
    </source>
</evidence>
<gene>
    <name evidence="3" type="ORF">GQF63_03710</name>
</gene>
<organism evidence="3 4">
    <name type="scientific">Sphingobacterium humi</name>
    <dbReference type="NCBI Taxonomy" id="1796905"/>
    <lineage>
        <taxon>Bacteria</taxon>
        <taxon>Pseudomonadati</taxon>
        <taxon>Bacteroidota</taxon>
        <taxon>Sphingobacteriia</taxon>
        <taxon>Sphingobacteriales</taxon>
        <taxon>Sphingobacteriaceae</taxon>
        <taxon>Sphingobacterium</taxon>
    </lineage>
</organism>
<keyword evidence="4" id="KW-1185">Reference proteome</keyword>
<dbReference type="InterPro" id="IPR013783">
    <property type="entry name" value="Ig-like_fold"/>
</dbReference>
<feature type="chain" id="PRO_5026659488" description="Glycoamylase-like domain-containing protein" evidence="1">
    <location>
        <begin position="21"/>
        <end position="723"/>
    </location>
</feature>
<dbReference type="Proteomes" id="UP000435036">
    <property type="component" value="Unassembled WGS sequence"/>
</dbReference>